<accession>A0AAE7NJ14</accession>
<organism evidence="1 2">
    <name type="scientific">Bradyrhizobium arachidis</name>
    <dbReference type="NCBI Taxonomy" id="858423"/>
    <lineage>
        <taxon>Bacteria</taxon>
        <taxon>Pseudomonadati</taxon>
        <taxon>Pseudomonadota</taxon>
        <taxon>Alphaproteobacteria</taxon>
        <taxon>Hyphomicrobiales</taxon>
        <taxon>Nitrobacteraceae</taxon>
        <taxon>Bradyrhizobium</taxon>
    </lineage>
</organism>
<dbReference type="Proteomes" id="UP000594015">
    <property type="component" value="Chromosome"/>
</dbReference>
<gene>
    <name evidence="1" type="ORF">WN72_05390</name>
</gene>
<dbReference type="EMBL" id="CP030050">
    <property type="protein sequence ID" value="QOZ65912.1"/>
    <property type="molecule type" value="Genomic_DNA"/>
</dbReference>
<name>A0AAE7NJ14_9BRAD</name>
<dbReference type="KEGG" id="barh:WN72_05390"/>
<protein>
    <submittedName>
        <fullName evidence="1">Uncharacterized protein</fullName>
    </submittedName>
</protein>
<evidence type="ECO:0000313" key="1">
    <source>
        <dbReference type="EMBL" id="QOZ65912.1"/>
    </source>
</evidence>
<sequence>MELEIRNGRRDAKQQTNARLALLAERRVQMIIDRELASKSRGLGLGSLVGPGEGYVFRTWSSTSLWRRFGFNAVLLVELLYPGLNVARIIGAQPLK</sequence>
<dbReference type="AlphaFoldDB" id="A0AAE7NJ14"/>
<proteinExistence type="predicted"/>
<evidence type="ECO:0000313" key="2">
    <source>
        <dbReference type="Proteomes" id="UP000594015"/>
    </source>
</evidence>
<reference evidence="1 2" key="1">
    <citation type="submission" date="2018-06" db="EMBL/GenBank/DDBJ databases">
        <title>Comparative genomics of Bradyrhizobium nodulating Arachidis hypogaea.</title>
        <authorList>
            <person name="Li Y."/>
        </authorList>
    </citation>
    <scope>NUCLEOTIDE SEQUENCE [LARGE SCALE GENOMIC DNA]</scope>
    <source>
        <strain evidence="1 2">CCBAU 051107</strain>
    </source>
</reference>